<name>A0A0R1ERT3_LACZE</name>
<evidence type="ECO:0000313" key="1">
    <source>
        <dbReference type="EMBL" id="KRK12040.1"/>
    </source>
</evidence>
<reference evidence="1 2" key="1">
    <citation type="journal article" date="2015" name="Genome Announc.">
        <title>Expanding the biotechnology potential of lactobacilli through comparative genomics of 213 strains and associated genera.</title>
        <authorList>
            <person name="Sun Z."/>
            <person name="Harris H.M."/>
            <person name="McCann A."/>
            <person name="Guo C."/>
            <person name="Argimon S."/>
            <person name="Zhang W."/>
            <person name="Yang X."/>
            <person name="Jeffery I.B."/>
            <person name="Cooney J.C."/>
            <person name="Kagawa T.F."/>
            <person name="Liu W."/>
            <person name="Song Y."/>
            <person name="Salvetti E."/>
            <person name="Wrobel A."/>
            <person name="Rasinkangas P."/>
            <person name="Parkhill J."/>
            <person name="Rea M.C."/>
            <person name="O'Sullivan O."/>
            <person name="Ritari J."/>
            <person name="Douillard F.P."/>
            <person name="Paul Ross R."/>
            <person name="Yang R."/>
            <person name="Briner A.E."/>
            <person name="Felis G.E."/>
            <person name="de Vos W.M."/>
            <person name="Barrangou R."/>
            <person name="Klaenhammer T.R."/>
            <person name="Caufield P.W."/>
            <person name="Cui Y."/>
            <person name="Zhang H."/>
            <person name="O'Toole P.W."/>
        </authorList>
    </citation>
    <scope>NUCLEOTIDE SEQUENCE [LARGE SCALE GENOMIC DNA]</scope>
    <source>
        <strain evidence="1 2">DSM 20178</strain>
    </source>
</reference>
<dbReference type="PATRIC" id="fig|1423816.3.peg.639"/>
<dbReference type="EMBL" id="AZCT01000011">
    <property type="protein sequence ID" value="KRK12040.1"/>
    <property type="molecule type" value="Genomic_DNA"/>
</dbReference>
<dbReference type="Proteomes" id="UP000051984">
    <property type="component" value="Unassembled WGS sequence"/>
</dbReference>
<protein>
    <submittedName>
        <fullName evidence="1">Uncharacterized protein</fullName>
    </submittedName>
</protein>
<comment type="caution">
    <text evidence="1">The sequence shown here is derived from an EMBL/GenBank/DDBJ whole genome shotgun (WGS) entry which is preliminary data.</text>
</comment>
<sequence>MLNYAQIQQAERCPLSLIGASNEALFALLFPKDFPTLLVAKQARRMLCIRAAHGNQEAARLLRVRSTPIHVVYAVKVSH</sequence>
<evidence type="ECO:0000313" key="2">
    <source>
        <dbReference type="Proteomes" id="UP000051984"/>
    </source>
</evidence>
<organism evidence="1 2">
    <name type="scientific">Lacticaseibacillus zeae DSM 20178 = KCTC 3804</name>
    <dbReference type="NCBI Taxonomy" id="1423816"/>
    <lineage>
        <taxon>Bacteria</taxon>
        <taxon>Bacillati</taxon>
        <taxon>Bacillota</taxon>
        <taxon>Bacilli</taxon>
        <taxon>Lactobacillales</taxon>
        <taxon>Lactobacillaceae</taxon>
        <taxon>Lacticaseibacillus</taxon>
    </lineage>
</organism>
<proteinExistence type="predicted"/>
<dbReference type="AlphaFoldDB" id="A0A0R1ERT3"/>
<gene>
    <name evidence="1" type="ORF">FD51_GL000635</name>
</gene>
<accession>A0A0R1ERT3</accession>